<gene>
    <name evidence="1" type="ORF">SAMN05661093_06445</name>
</gene>
<name>A0A1Y5XWL6_KIBAR</name>
<dbReference type="EMBL" id="FWXV01000006">
    <property type="protein sequence ID" value="SMD20481.1"/>
    <property type="molecule type" value="Genomic_DNA"/>
</dbReference>
<accession>A0A1Y5XWL6</accession>
<organism evidence="1 2">
    <name type="scientific">Kibdelosporangium aridum</name>
    <dbReference type="NCBI Taxonomy" id="2030"/>
    <lineage>
        <taxon>Bacteria</taxon>
        <taxon>Bacillati</taxon>
        <taxon>Actinomycetota</taxon>
        <taxon>Actinomycetes</taxon>
        <taxon>Pseudonocardiales</taxon>
        <taxon>Pseudonocardiaceae</taxon>
        <taxon>Kibdelosporangium</taxon>
    </lineage>
</organism>
<sequence length="181" mass="19712">MDDIGGVARREIGLRGVRRAGGQLRQLIRIIHGDAGDRIGFGAQLGHAAGEVGRVTDDEPYRGGDEDVPDEFCGLVGVDGYVQQPGRQNGRLGHDRVRAVWQAHRHGVTGCGAEPQQQVREAVCGVPQFRVAQALAGVDDREGIGVPLCRSTQPGRQWDEVRSRHGDRSLLCHREPSRTWG</sequence>
<keyword evidence="2" id="KW-1185">Reference proteome</keyword>
<dbReference type="Proteomes" id="UP000192674">
    <property type="component" value="Unassembled WGS sequence"/>
</dbReference>
<proteinExistence type="predicted"/>
<evidence type="ECO:0000313" key="1">
    <source>
        <dbReference type="EMBL" id="SMD20481.1"/>
    </source>
</evidence>
<protein>
    <submittedName>
        <fullName evidence="1">Uncharacterized protein</fullName>
    </submittedName>
</protein>
<dbReference type="AntiFam" id="ANF00178">
    <property type="entry name" value="Shadow ORF (opposite dhbF)"/>
</dbReference>
<reference evidence="1 2" key="1">
    <citation type="submission" date="2017-04" db="EMBL/GenBank/DDBJ databases">
        <authorList>
            <person name="Afonso C.L."/>
            <person name="Miller P.J."/>
            <person name="Scott M.A."/>
            <person name="Spackman E."/>
            <person name="Goraichik I."/>
            <person name="Dimitrov K.M."/>
            <person name="Suarez D.L."/>
            <person name="Swayne D.E."/>
        </authorList>
    </citation>
    <scope>NUCLEOTIDE SEQUENCE [LARGE SCALE GENOMIC DNA]</scope>
    <source>
        <strain evidence="1 2">DSM 43828</strain>
    </source>
</reference>
<dbReference type="AlphaFoldDB" id="A0A1Y5XWL6"/>
<evidence type="ECO:0000313" key="2">
    <source>
        <dbReference type="Proteomes" id="UP000192674"/>
    </source>
</evidence>